<feature type="region of interest" description="Disordered" evidence="1">
    <location>
        <begin position="1"/>
        <end position="20"/>
    </location>
</feature>
<accession>A0ABS7VGH6</accession>
<evidence type="ECO:0000313" key="4">
    <source>
        <dbReference type="Proteomes" id="UP000774958"/>
    </source>
</evidence>
<name>A0ABS7VGH6_9GAMM</name>
<feature type="transmembrane region" description="Helical" evidence="2">
    <location>
        <begin position="123"/>
        <end position="141"/>
    </location>
</feature>
<protein>
    <submittedName>
        <fullName evidence="3">DUF2335 domain-containing protein</fullName>
    </submittedName>
</protein>
<dbReference type="RefSeq" id="WP_224163767.1">
    <property type="nucleotide sequence ID" value="NZ_JAIRBT010000047.1"/>
</dbReference>
<organism evidence="3 4">
    <name type="scientific">Aeromonas schubertii</name>
    <dbReference type="NCBI Taxonomy" id="652"/>
    <lineage>
        <taxon>Bacteria</taxon>
        <taxon>Pseudomonadati</taxon>
        <taxon>Pseudomonadota</taxon>
        <taxon>Gammaproteobacteria</taxon>
        <taxon>Aeromonadales</taxon>
        <taxon>Aeromonadaceae</taxon>
        <taxon>Aeromonas</taxon>
    </lineage>
</organism>
<reference evidence="3 4" key="1">
    <citation type="submission" date="2021-09" db="EMBL/GenBank/DDBJ databases">
        <title>Aeromonas schubertii isolated from Asian sea bass.</title>
        <authorList>
            <person name="Pinpimai K."/>
        </authorList>
    </citation>
    <scope>NUCLEOTIDE SEQUENCE [LARGE SCALE GENOMIC DNA]</scope>
    <source>
        <strain evidence="3 4">CHULA2021a</strain>
    </source>
</reference>
<dbReference type="Pfam" id="PF10097">
    <property type="entry name" value="DUF2335"/>
    <property type="match status" value="1"/>
</dbReference>
<keyword evidence="4" id="KW-1185">Reference proteome</keyword>
<dbReference type="EMBL" id="JAIRBT010000047">
    <property type="protein sequence ID" value="MBZ6068494.1"/>
    <property type="molecule type" value="Genomic_DNA"/>
</dbReference>
<keyword evidence="2" id="KW-0812">Transmembrane</keyword>
<evidence type="ECO:0000256" key="1">
    <source>
        <dbReference type="SAM" id="MobiDB-lite"/>
    </source>
</evidence>
<feature type="compositionally biased region" description="Polar residues" evidence="1">
    <location>
        <begin position="1"/>
        <end position="17"/>
    </location>
</feature>
<feature type="transmembrane region" description="Helical" evidence="2">
    <location>
        <begin position="147"/>
        <end position="166"/>
    </location>
</feature>
<dbReference type="Proteomes" id="UP000774958">
    <property type="component" value="Unassembled WGS sequence"/>
</dbReference>
<keyword evidence="2" id="KW-1133">Transmembrane helix</keyword>
<dbReference type="InterPro" id="IPR019284">
    <property type="entry name" value="RP532"/>
</dbReference>
<proteinExistence type="predicted"/>
<comment type="caution">
    <text evidence="3">The sequence shown here is derived from an EMBL/GenBank/DDBJ whole genome shotgun (WGS) entry which is preliminary data.</text>
</comment>
<keyword evidence="2" id="KW-0472">Membrane</keyword>
<sequence>MQNDDNSGLSQVDTQVVSEGVDDKHLVDRLEHELMENPDPELVERIEHSEPIKKVFVSEMHQGPLPPARAMADYEQVLPGAAERIMSMAEREQAHRHQYQNQQLSQQKEVVDSYIRQDTTGKWMGFVVAMSVLALACLMAVLGHGVLAGILAGLDLVGLTAVFVVGRYTSRNEKQNTGEESE</sequence>
<evidence type="ECO:0000256" key="2">
    <source>
        <dbReference type="SAM" id="Phobius"/>
    </source>
</evidence>
<gene>
    <name evidence="3" type="ORF">LA374_20115</name>
</gene>
<evidence type="ECO:0000313" key="3">
    <source>
        <dbReference type="EMBL" id="MBZ6068494.1"/>
    </source>
</evidence>